<protein>
    <submittedName>
        <fullName evidence="1">Uncharacterized protein</fullName>
    </submittedName>
</protein>
<evidence type="ECO:0000313" key="1">
    <source>
        <dbReference type="EMBL" id="AVR97377.1"/>
    </source>
</evidence>
<dbReference type="Proteomes" id="UP000240505">
    <property type="component" value="Chromosome"/>
</dbReference>
<keyword evidence="2" id="KW-1185">Reference proteome</keyword>
<gene>
    <name evidence="1" type="ORF">C9I28_18315</name>
</gene>
<dbReference type="KEGG" id="masz:C9I28_18315"/>
<sequence length="145" mass="16178">MAKQEENKRPWSIALTAGWNPQRVEKLLLLFRAEHKRSYEDEEAVTRCPVAGTTPTVVCVTGSFGPPSFSKSNVVSFESRYLFDKFAIAAIVSRNVSKNVTTVEVPVYLFGNDKVPWNGGVRLAWDSKDKDLKAGVFVGVPFSFF</sequence>
<proteinExistence type="predicted"/>
<accession>A0A2R4CCL6</accession>
<name>A0A2R4CCL6_9BURK</name>
<reference evidence="1 2" key="1">
    <citation type="submission" date="2018-03" db="EMBL/GenBank/DDBJ databases">
        <title>Massilia armeniaca sp. nov., isolated from desert soil.</title>
        <authorList>
            <person name="Huang H."/>
            <person name="Ren M."/>
        </authorList>
    </citation>
    <scope>NUCLEOTIDE SEQUENCE [LARGE SCALE GENOMIC DNA]</scope>
    <source>
        <strain evidence="1 2">ZMN-3</strain>
    </source>
</reference>
<dbReference type="EMBL" id="CP028324">
    <property type="protein sequence ID" value="AVR97377.1"/>
    <property type="molecule type" value="Genomic_DNA"/>
</dbReference>
<dbReference type="AlphaFoldDB" id="A0A2R4CCL6"/>
<evidence type="ECO:0000313" key="2">
    <source>
        <dbReference type="Proteomes" id="UP000240505"/>
    </source>
</evidence>
<organism evidence="1 2">
    <name type="scientific">Pseudoduganella armeniaca</name>
    <dbReference type="NCBI Taxonomy" id="2072590"/>
    <lineage>
        <taxon>Bacteria</taxon>
        <taxon>Pseudomonadati</taxon>
        <taxon>Pseudomonadota</taxon>
        <taxon>Betaproteobacteria</taxon>
        <taxon>Burkholderiales</taxon>
        <taxon>Oxalobacteraceae</taxon>
        <taxon>Telluria group</taxon>
        <taxon>Pseudoduganella</taxon>
    </lineage>
</organism>